<dbReference type="SUPFAM" id="SSF53613">
    <property type="entry name" value="Ribokinase-like"/>
    <property type="match status" value="1"/>
</dbReference>
<dbReference type="NCBIfam" id="TIGR02199">
    <property type="entry name" value="rfaE_dom_II"/>
    <property type="match status" value="1"/>
</dbReference>
<comment type="catalytic activity">
    <reaction evidence="8 9">
        <text>D-glycero-beta-D-manno-heptose 1-phosphate + ATP + H(+) = ADP-D-glycero-beta-D-manno-heptose + diphosphate</text>
        <dbReference type="Rhea" id="RHEA:27465"/>
        <dbReference type="ChEBI" id="CHEBI:15378"/>
        <dbReference type="ChEBI" id="CHEBI:30616"/>
        <dbReference type="ChEBI" id="CHEBI:33019"/>
        <dbReference type="ChEBI" id="CHEBI:59967"/>
        <dbReference type="ChEBI" id="CHEBI:61593"/>
        <dbReference type="EC" id="2.7.7.70"/>
    </reaction>
</comment>
<dbReference type="Gene3D" id="3.40.50.620">
    <property type="entry name" value="HUPs"/>
    <property type="match status" value="1"/>
</dbReference>
<protein>
    <recommendedName>
        <fullName evidence="9">Bifunctional protein HldE</fullName>
    </recommendedName>
    <domain>
        <recommendedName>
            <fullName evidence="9">D-beta-D-heptose 7-phosphate kinase</fullName>
            <ecNumber evidence="9">2.7.1.167</ecNumber>
        </recommendedName>
        <alternativeName>
            <fullName evidence="9">D-beta-D-heptose 7-phosphotransferase</fullName>
        </alternativeName>
        <alternativeName>
            <fullName evidence="9">D-glycero-beta-D-manno-heptose-7-phosphate kinase</fullName>
        </alternativeName>
    </domain>
    <domain>
        <recommendedName>
            <fullName evidence="9">D-beta-D-heptose 1-phosphate adenylyltransferase</fullName>
            <ecNumber evidence="9">2.7.7.70</ecNumber>
        </recommendedName>
        <alternativeName>
            <fullName evidence="9">D-glycero-beta-D-manno-heptose 1-phosphate adenylyltransferase</fullName>
        </alternativeName>
    </domain>
</protein>
<keyword evidence="2 9" id="KW-0548">Nucleotidyltransferase</keyword>
<sequence length="490" mass="53998">MNTAYHQIIDQFSQAKVLVIGDVILDVYLKGGSTRLSPEAPVPVVNISDRSYVVGGAANIAVNFKALEAQVAFLSAVGNDEDAAKIFSILEKQGIDSTHIFQENTRQTTVKTRVMCQSQILARYDYGTDQVLNQETEQKIVDYLEAHYADFDIIMAGDYYGGILTPAIINTLAKLQQNWPRIFAVDSKNLTAFRKVKPTLVKPNYTEAVKLLELNHQAIGRAEQMHRYGDELYEKTGASIVALTLDADGAMIFNEGIYKYRSYAHHLPGASVVGAGDTFISTLSLGLFLEADIPLATELATAAAAIAVSKEGTVPCTYPELRSFFSLHNKYVSHVNELKKLCEIYEAQGKKIVFTNGCFDILHSGHVSYLNRAKELGDVLIVGMNCDDSIRRLKGEGRPINPLEDRIEVLAGLSSIDHVISFEEDSPVYLIRAARPHIYAKGGDYSKETLPEAKLVEDLGGKIVFVPLVPDHSTTRIIRRINNGSTLKIA</sequence>
<dbReference type="Pfam" id="PF00294">
    <property type="entry name" value="PfkB"/>
    <property type="match status" value="1"/>
</dbReference>
<dbReference type="EC" id="2.7.7.70" evidence="9"/>
<dbReference type="Gene3D" id="3.40.1190.20">
    <property type="match status" value="1"/>
</dbReference>
<comment type="subunit">
    <text evidence="9">Homodimer.</text>
</comment>
<dbReference type="InterPro" id="IPR011611">
    <property type="entry name" value="PfkB_dom"/>
</dbReference>
<comment type="pathway">
    <text evidence="9">Nucleotide-sugar biosynthesis; ADP-L-glycero-beta-D-manno-heptose biosynthesis; ADP-L-glycero-beta-D-manno-heptose from D-glycero-beta-D-manno-heptose 7-phosphate: step 3/4.</text>
</comment>
<dbReference type="InterPro" id="IPR014729">
    <property type="entry name" value="Rossmann-like_a/b/a_fold"/>
</dbReference>
<feature type="active site" evidence="9">
    <location>
        <position position="277"/>
    </location>
</feature>
<dbReference type="AlphaFoldDB" id="A0A9X2B9C3"/>
<keyword evidence="5 9" id="KW-0067">ATP-binding</keyword>
<evidence type="ECO:0000256" key="9">
    <source>
        <dbReference type="HAMAP-Rule" id="MF_01603"/>
    </source>
</evidence>
<keyword evidence="6 9" id="KW-0511">Multifunctional enzyme</keyword>
<dbReference type="HAMAP" id="MF_01603">
    <property type="entry name" value="HldE"/>
    <property type="match status" value="1"/>
</dbReference>
<name>A0A9X2B9C3_9SPHI</name>
<dbReference type="RefSeq" id="WP_245130167.1">
    <property type="nucleotide sequence ID" value="NZ_JALJEJ010000004.1"/>
</dbReference>
<comment type="catalytic activity">
    <reaction evidence="9">
        <text>D-glycero-beta-D-manno-heptose 7-phosphate + ATP = D-glycero-beta-D-manno-heptose 1,7-bisphosphate + ADP + H(+)</text>
        <dbReference type="Rhea" id="RHEA:27473"/>
        <dbReference type="ChEBI" id="CHEBI:15378"/>
        <dbReference type="ChEBI" id="CHEBI:30616"/>
        <dbReference type="ChEBI" id="CHEBI:60204"/>
        <dbReference type="ChEBI" id="CHEBI:60208"/>
        <dbReference type="ChEBI" id="CHEBI:456216"/>
        <dbReference type="EC" id="2.7.1.167"/>
    </reaction>
</comment>
<gene>
    <name evidence="12" type="primary">rfaE2</name>
    <name evidence="9" type="synonym">hldE</name>
    <name evidence="12" type="ORF">MUY27_11480</name>
</gene>
<comment type="similarity">
    <text evidence="9">In the C-terminal section; belongs to the cytidylyltransferase family.</text>
</comment>
<dbReference type="EC" id="2.7.1.167" evidence="9"/>
<evidence type="ECO:0000313" key="13">
    <source>
        <dbReference type="Proteomes" id="UP001139450"/>
    </source>
</evidence>
<keyword evidence="13" id="KW-1185">Reference proteome</keyword>
<comment type="function">
    <text evidence="9">Catalyzes the ADP transfer from ATP to D-glycero-beta-D-manno-heptose 1-phosphate, yielding ADP-D-glycero-beta-D-manno-heptose.</text>
</comment>
<comment type="caution">
    <text evidence="12">The sequence shown here is derived from an EMBL/GenBank/DDBJ whole genome shotgun (WGS) entry which is preliminary data.</text>
</comment>
<evidence type="ECO:0000256" key="5">
    <source>
        <dbReference type="ARBA" id="ARBA00022840"/>
    </source>
</evidence>
<evidence type="ECO:0000256" key="2">
    <source>
        <dbReference type="ARBA" id="ARBA00022695"/>
    </source>
</evidence>
<evidence type="ECO:0000256" key="4">
    <source>
        <dbReference type="ARBA" id="ARBA00022777"/>
    </source>
</evidence>
<evidence type="ECO:0000256" key="6">
    <source>
        <dbReference type="ARBA" id="ARBA00023268"/>
    </source>
</evidence>
<dbReference type="NCBIfam" id="TIGR00125">
    <property type="entry name" value="cyt_tran_rel"/>
    <property type="match status" value="1"/>
</dbReference>
<dbReference type="GO" id="GO:0005829">
    <property type="term" value="C:cytosol"/>
    <property type="evidence" value="ECO:0007669"/>
    <property type="project" value="TreeGrafter"/>
</dbReference>
<feature type="binding site" evidence="9">
    <location>
        <begin position="204"/>
        <end position="207"/>
    </location>
    <ligand>
        <name>ATP</name>
        <dbReference type="ChEBI" id="CHEBI:30616"/>
    </ligand>
</feature>
<evidence type="ECO:0000256" key="7">
    <source>
        <dbReference type="ARBA" id="ARBA00023277"/>
    </source>
</evidence>
<accession>A0A9X2B9C3</accession>
<dbReference type="SUPFAM" id="SSF52374">
    <property type="entry name" value="Nucleotidylyl transferase"/>
    <property type="match status" value="1"/>
</dbReference>
<organism evidence="12 13">
    <name type="scientific">Mucilaginibacter straminoryzae</name>
    <dbReference type="NCBI Taxonomy" id="2932774"/>
    <lineage>
        <taxon>Bacteria</taxon>
        <taxon>Pseudomonadati</taxon>
        <taxon>Bacteroidota</taxon>
        <taxon>Sphingobacteriia</taxon>
        <taxon>Sphingobacteriales</taxon>
        <taxon>Sphingobacteriaceae</taxon>
        <taxon>Mucilaginibacter</taxon>
    </lineage>
</organism>
<dbReference type="GO" id="GO:0033785">
    <property type="term" value="F:heptose 7-phosphate kinase activity"/>
    <property type="evidence" value="ECO:0007669"/>
    <property type="project" value="UniProtKB-UniRule"/>
</dbReference>
<dbReference type="InterPro" id="IPR023030">
    <property type="entry name" value="Bifunc_HldE"/>
</dbReference>
<keyword evidence="4 9" id="KW-0418">Kinase</keyword>
<dbReference type="EMBL" id="JALJEJ010000004">
    <property type="protein sequence ID" value="MCJ8210331.1"/>
    <property type="molecule type" value="Genomic_DNA"/>
</dbReference>
<evidence type="ECO:0000256" key="1">
    <source>
        <dbReference type="ARBA" id="ARBA00022679"/>
    </source>
</evidence>
<dbReference type="InterPro" id="IPR011914">
    <property type="entry name" value="RfaE_dom_II"/>
</dbReference>
<dbReference type="GO" id="GO:0005524">
    <property type="term" value="F:ATP binding"/>
    <property type="evidence" value="ECO:0007669"/>
    <property type="project" value="UniProtKB-UniRule"/>
</dbReference>
<evidence type="ECO:0000256" key="3">
    <source>
        <dbReference type="ARBA" id="ARBA00022741"/>
    </source>
</evidence>
<dbReference type="GO" id="GO:0016773">
    <property type="term" value="F:phosphotransferase activity, alcohol group as acceptor"/>
    <property type="evidence" value="ECO:0007669"/>
    <property type="project" value="InterPro"/>
</dbReference>
<evidence type="ECO:0000313" key="12">
    <source>
        <dbReference type="EMBL" id="MCJ8210331.1"/>
    </source>
</evidence>
<keyword evidence="7 9" id="KW-0119">Carbohydrate metabolism</keyword>
<dbReference type="Proteomes" id="UP001139450">
    <property type="component" value="Unassembled WGS sequence"/>
</dbReference>
<evidence type="ECO:0000259" key="10">
    <source>
        <dbReference type="Pfam" id="PF00294"/>
    </source>
</evidence>
<feature type="region of interest" description="Cytidylyltransferase" evidence="9">
    <location>
        <begin position="354"/>
        <end position="490"/>
    </location>
</feature>
<evidence type="ECO:0000259" key="11">
    <source>
        <dbReference type="Pfam" id="PF01467"/>
    </source>
</evidence>
<dbReference type="InterPro" id="IPR029056">
    <property type="entry name" value="Ribokinase-like"/>
</dbReference>
<comment type="function">
    <text evidence="9">Catalyzes the phosphorylation of D-glycero-D-manno-heptose 7-phosphate at the C-1 position to selectively form D-glycero-beta-D-manno-heptose-1,7-bisphosphate.</text>
</comment>
<dbReference type="Pfam" id="PF01467">
    <property type="entry name" value="CTP_transf_like"/>
    <property type="match status" value="1"/>
</dbReference>
<comment type="pathway">
    <text evidence="9">Nucleotide-sugar biosynthesis; ADP-L-glycero-beta-D-manno-heptose biosynthesis; ADP-L-glycero-beta-D-manno-heptose from D-glycero-beta-D-manno-heptose 7-phosphate: step 1/4.</text>
</comment>
<dbReference type="PANTHER" id="PTHR46969">
    <property type="entry name" value="BIFUNCTIONAL PROTEIN HLDE"/>
    <property type="match status" value="1"/>
</dbReference>
<dbReference type="PANTHER" id="PTHR46969:SF1">
    <property type="entry name" value="BIFUNCTIONAL PROTEIN HLDE"/>
    <property type="match status" value="1"/>
</dbReference>
<feature type="domain" description="Cytidyltransferase-like" evidence="11">
    <location>
        <begin position="354"/>
        <end position="479"/>
    </location>
</feature>
<keyword evidence="3 9" id="KW-0547">Nucleotide-binding</keyword>
<proteinExistence type="inferred from homology"/>
<dbReference type="InterPro" id="IPR004821">
    <property type="entry name" value="Cyt_trans-like"/>
</dbReference>
<feature type="domain" description="Carbohydrate kinase PfkB" evidence="10">
    <location>
        <begin position="15"/>
        <end position="316"/>
    </location>
</feature>
<reference evidence="12" key="1">
    <citation type="submission" date="2022-04" db="EMBL/GenBank/DDBJ databases">
        <title>Mucilaginibacter sp. RS28 isolated from freshwater.</title>
        <authorList>
            <person name="Ko S.-R."/>
        </authorList>
    </citation>
    <scope>NUCLEOTIDE SEQUENCE</scope>
    <source>
        <strain evidence="12">RS28</strain>
    </source>
</reference>
<comment type="similarity">
    <text evidence="9">In the N-terminal section; belongs to the carbohydrate kinase PfkB family.</text>
</comment>
<dbReference type="GO" id="GO:0033786">
    <property type="term" value="F:heptose-1-phosphate adenylyltransferase activity"/>
    <property type="evidence" value="ECO:0007669"/>
    <property type="project" value="UniProtKB-UniRule"/>
</dbReference>
<evidence type="ECO:0000256" key="8">
    <source>
        <dbReference type="ARBA" id="ARBA00047428"/>
    </source>
</evidence>
<keyword evidence="1 9" id="KW-0808">Transferase</keyword>
<feature type="region of interest" description="Ribokinase" evidence="9">
    <location>
        <begin position="1"/>
        <end position="327"/>
    </location>
</feature>